<accession>A0A2J8JHJ0</accession>
<gene>
    <name evidence="1" type="ORF">CK820_G0047300</name>
</gene>
<evidence type="ECO:0000313" key="1">
    <source>
        <dbReference type="EMBL" id="PNI22229.1"/>
    </source>
</evidence>
<organism evidence="1 2">
    <name type="scientific">Pan troglodytes</name>
    <name type="common">Chimpanzee</name>
    <dbReference type="NCBI Taxonomy" id="9598"/>
    <lineage>
        <taxon>Eukaryota</taxon>
        <taxon>Metazoa</taxon>
        <taxon>Chordata</taxon>
        <taxon>Craniata</taxon>
        <taxon>Vertebrata</taxon>
        <taxon>Euteleostomi</taxon>
        <taxon>Mammalia</taxon>
        <taxon>Eutheria</taxon>
        <taxon>Euarchontoglires</taxon>
        <taxon>Primates</taxon>
        <taxon>Haplorrhini</taxon>
        <taxon>Catarrhini</taxon>
        <taxon>Hominidae</taxon>
        <taxon>Pan</taxon>
    </lineage>
</organism>
<reference evidence="1 2" key="1">
    <citation type="submission" date="2017-12" db="EMBL/GenBank/DDBJ databases">
        <title>High-resolution comparative analysis of great ape genomes.</title>
        <authorList>
            <person name="Pollen A."/>
            <person name="Hastie A."/>
            <person name="Hormozdiari F."/>
            <person name="Dougherty M."/>
            <person name="Liu R."/>
            <person name="Chaisson M."/>
            <person name="Hoppe E."/>
            <person name="Hill C."/>
            <person name="Pang A."/>
            <person name="Hillier L."/>
            <person name="Baker C."/>
            <person name="Armstrong J."/>
            <person name="Shendure J."/>
            <person name="Paten B."/>
            <person name="Wilson R."/>
            <person name="Chao H."/>
            <person name="Schneider V."/>
            <person name="Ventura M."/>
            <person name="Kronenberg Z."/>
            <person name="Murali S."/>
            <person name="Gordon D."/>
            <person name="Cantsilieris S."/>
            <person name="Munson K."/>
            <person name="Nelson B."/>
            <person name="Raja A."/>
            <person name="Underwood J."/>
            <person name="Diekhans M."/>
            <person name="Fiddes I."/>
            <person name="Haussler D."/>
            <person name="Eichler E."/>
        </authorList>
    </citation>
    <scope>NUCLEOTIDE SEQUENCE [LARGE SCALE GENOMIC DNA]</scope>
    <source>
        <strain evidence="1">Yerkes chimp pedigree #C0471</strain>
    </source>
</reference>
<comment type="caution">
    <text evidence="1">The sequence shown here is derived from an EMBL/GenBank/DDBJ whole genome shotgun (WGS) entry which is preliminary data.</text>
</comment>
<protein>
    <submittedName>
        <fullName evidence="1">TEP1 isoform 7</fullName>
    </submittedName>
</protein>
<dbReference type="EMBL" id="NBAG03000456">
    <property type="protein sequence ID" value="PNI22229.1"/>
    <property type="molecule type" value="Genomic_DNA"/>
</dbReference>
<dbReference type="AlphaFoldDB" id="A0A2J8JHJ0"/>
<dbReference type="Proteomes" id="UP000236370">
    <property type="component" value="Unassembled WGS sequence"/>
</dbReference>
<dbReference type="PANTHER" id="PTHR44791">
    <property type="entry name" value="TELOMERASE PROTEIN COMPONENT 1 TEP1"/>
    <property type="match status" value="1"/>
</dbReference>
<dbReference type="PANTHER" id="PTHR44791:SF1">
    <property type="entry name" value="TELOMERASE PROTEIN COMPONENT 1"/>
    <property type="match status" value="1"/>
</dbReference>
<sequence>PQALTALEVTRSGLTVDQLHGVLSVWRTLPKGTKSWEEAVAAGNSGDPYPMGPFAYLVQSLRSSALEDM</sequence>
<feature type="non-terminal residue" evidence="1">
    <location>
        <position position="1"/>
    </location>
</feature>
<proteinExistence type="predicted"/>
<evidence type="ECO:0000313" key="2">
    <source>
        <dbReference type="Proteomes" id="UP000236370"/>
    </source>
</evidence>
<name>A0A2J8JHJ0_PANTR</name>
<dbReference type="InterPro" id="IPR052652">
    <property type="entry name" value="Telomerase_Complex_Comp"/>
</dbReference>